<proteinExistence type="predicted"/>
<feature type="compositionally biased region" description="Low complexity" evidence="5">
    <location>
        <begin position="171"/>
        <end position="180"/>
    </location>
</feature>
<evidence type="ECO:0000313" key="9">
    <source>
        <dbReference type="Proteomes" id="UP000663848"/>
    </source>
</evidence>
<dbReference type="GO" id="GO:0007420">
    <property type="term" value="P:brain development"/>
    <property type="evidence" value="ECO:0007669"/>
    <property type="project" value="TreeGrafter"/>
</dbReference>
<feature type="DNA-binding region" description="HMG box" evidence="4">
    <location>
        <begin position="1"/>
        <end position="56"/>
    </location>
</feature>
<evidence type="ECO:0000259" key="6">
    <source>
        <dbReference type="PROSITE" id="PS50118"/>
    </source>
</evidence>
<gene>
    <name evidence="8" type="ORF">QYT958_LOCUS37596</name>
    <name evidence="7" type="ORF">UJA718_LOCUS38478</name>
</gene>
<dbReference type="PROSITE" id="PS50118">
    <property type="entry name" value="HMG_BOX_2"/>
    <property type="match status" value="1"/>
</dbReference>
<dbReference type="GO" id="GO:0000978">
    <property type="term" value="F:RNA polymerase II cis-regulatory region sequence-specific DNA binding"/>
    <property type="evidence" value="ECO:0007669"/>
    <property type="project" value="TreeGrafter"/>
</dbReference>
<dbReference type="GO" id="GO:0000122">
    <property type="term" value="P:negative regulation of transcription by RNA polymerase II"/>
    <property type="evidence" value="ECO:0007669"/>
    <property type="project" value="TreeGrafter"/>
</dbReference>
<accession>A0A821ZWM9</accession>
<feature type="domain" description="HMG box" evidence="6">
    <location>
        <begin position="1"/>
        <end position="56"/>
    </location>
</feature>
<dbReference type="InterPro" id="IPR036910">
    <property type="entry name" value="HMG_box_dom_sf"/>
</dbReference>
<evidence type="ECO:0000256" key="3">
    <source>
        <dbReference type="ARBA" id="ARBA00023242"/>
    </source>
</evidence>
<dbReference type="GO" id="GO:0001228">
    <property type="term" value="F:DNA-binding transcription activator activity, RNA polymerase II-specific"/>
    <property type="evidence" value="ECO:0007669"/>
    <property type="project" value="TreeGrafter"/>
</dbReference>
<dbReference type="SMART" id="SM00398">
    <property type="entry name" value="HMG"/>
    <property type="match status" value="1"/>
</dbReference>
<dbReference type="InterPro" id="IPR050140">
    <property type="entry name" value="SRY-related_HMG-box_TF-like"/>
</dbReference>
<evidence type="ECO:0000256" key="1">
    <source>
        <dbReference type="ARBA" id="ARBA00004123"/>
    </source>
</evidence>
<feature type="region of interest" description="Disordered" evidence="5">
    <location>
        <begin position="48"/>
        <end position="133"/>
    </location>
</feature>
<dbReference type="SUPFAM" id="SSF47095">
    <property type="entry name" value="HMG-box"/>
    <property type="match status" value="1"/>
</dbReference>
<dbReference type="Gene3D" id="1.10.30.10">
    <property type="entry name" value="High mobility group box domain"/>
    <property type="match status" value="1"/>
</dbReference>
<dbReference type="Proteomes" id="UP000663848">
    <property type="component" value="Unassembled WGS sequence"/>
</dbReference>
<organism evidence="8 9">
    <name type="scientific">Rotaria socialis</name>
    <dbReference type="NCBI Taxonomy" id="392032"/>
    <lineage>
        <taxon>Eukaryota</taxon>
        <taxon>Metazoa</taxon>
        <taxon>Spiralia</taxon>
        <taxon>Gnathifera</taxon>
        <taxon>Rotifera</taxon>
        <taxon>Eurotatoria</taxon>
        <taxon>Bdelloidea</taxon>
        <taxon>Philodinida</taxon>
        <taxon>Philodinidae</taxon>
        <taxon>Rotaria</taxon>
    </lineage>
</organism>
<reference evidence="8" key="1">
    <citation type="submission" date="2021-02" db="EMBL/GenBank/DDBJ databases">
        <authorList>
            <person name="Nowell W R."/>
        </authorList>
    </citation>
    <scope>NUCLEOTIDE SEQUENCE</scope>
</reference>
<sequence>GQRRKMAQENPKMHNSEISKCLGAEWKNLNEDDKRPFIDEAKRLRAIHMKEHPDYKYRPRRKTKNLQPAAPISNNHNSSSMNNHHSQQKKDKSNHLHHPQHHLNSSTSNLSQVPQSLPPPPPRGTSWGLPSNVIASTSSSSPYLNDCNPPYSMGDPNALYSHSFPPPPMYHYGPPASTSPQTPPPPIQYGYGGNHPYSYMKPEPISSQQHFYPPLAPISHQDYSPPDPSSPEQHM</sequence>
<name>A0A821ZWM9_9BILA</name>
<dbReference type="InterPro" id="IPR009071">
    <property type="entry name" value="HMG_box_dom"/>
</dbReference>
<keyword evidence="3 4" id="KW-0539">Nucleus</keyword>
<dbReference type="AlphaFoldDB" id="A0A821ZWM9"/>
<dbReference type="Pfam" id="PF00505">
    <property type="entry name" value="HMG_box"/>
    <property type="match status" value="1"/>
</dbReference>
<feature type="compositionally biased region" description="Low complexity" evidence="5">
    <location>
        <begin position="73"/>
        <end position="85"/>
    </location>
</feature>
<evidence type="ECO:0000256" key="5">
    <source>
        <dbReference type="SAM" id="MobiDB-lite"/>
    </source>
</evidence>
<dbReference type="Proteomes" id="UP000663873">
    <property type="component" value="Unassembled WGS sequence"/>
</dbReference>
<dbReference type="GO" id="GO:0030182">
    <property type="term" value="P:neuron differentiation"/>
    <property type="evidence" value="ECO:0007669"/>
    <property type="project" value="TreeGrafter"/>
</dbReference>
<protein>
    <recommendedName>
        <fullName evidence="6">HMG box domain-containing protein</fullName>
    </recommendedName>
</protein>
<dbReference type="PANTHER" id="PTHR10270">
    <property type="entry name" value="SOX TRANSCRIPTION FACTOR"/>
    <property type="match status" value="1"/>
</dbReference>
<feature type="region of interest" description="Disordered" evidence="5">
    <location>
        <begin position="171"/>
        <end position="235"/>
    </location>
</feature>
<evidence type="ECO:0000313" key="8">
    <source>
        <dbReference type="EMBL" id="CAF4995774.1"/>
    </source>
</evidence>
<dbReference type="FunFam" id="1.10.30.10:FF:000002">
    <property type="entry name" value="transcription factor Sox-2"/>
    <property type="match status" value="1"/>
</dbReference>
<comment type="subcellular location">
    <subcellularLocation>
        <location evidence="1">Nucleus</location>
    </subcellularLocation>
</comment>
<feature type="non-terminal residue" evidence="8">
    <location>
        <position position="1"/>
    </location>
</feature>
<feature type="compositionally biased region" description="Basic and acidic residues" evidence="5">
    <location>
        <begin position="48"/>
        <end position="57"/>
    </location>
</feature>
<evidence type="ECO:0000313" key="10">
    <source>
        <dbReference type="Proteomes" id="UP000663873"/>
    </source>
</evidence>
<keyword evidence="10" id="KW-1185">Reference proteome</keyword>
<evidence type="ECO:0000256" key="2">
    <source>
        <dbReference type="ARBA" id="ARBA00023125"/>
    </source>
</evidence>
<evidence type="ECO:0000256" key="4">
    <source>
        <dbReference type="PROSITE-ProRule" id="PRU00267"/>
    </source>
</evidence>
<dbReference type="EMBL" id="CAJOBP010039458">
    <property type="protein sequence ID" value="CAF4742837.1"/>
    <property type="molecule type" value="Genomic_DNA"/>
</dbReference>
<keyword evidence="2 4" id="KW-0238">DNA-binding</keyword>
<dbReference type="PANTHER" id="PTHR10270:SF324">
    <property type="entry name" value="SOX DOMAIN-CONTAINING PROTEIN DICHAETE-RELATED"/>
    <property type="match status" value="1"/>
</dbReference>
<dbReference type="GO" id="GO:0005634">
    <property type="term" value="C:nucleus"/>
    <property type="evidence" value="ECO:0007669"/>
    <property type="project" value="UniProtKB-SubCell"/>
</dbReference>
<comment type="caution">
    <text evidence="8">The sequence shown here is derived from an EMBL/GenBank/DDBJ whole genome shotgun (WGS) entry which is preliminary data.</text>
</comment>
<dbReference type="EMBL" id="CAJOBR010031595">
    <property type="protein sequence ID" value="CAF4995774.1"/>
    <property type="molecule type" value="Genomic_DNA"/>
</dbReference>
<evidence type="ECO:0000313" key="7">
    <source>
        <dbReference type="EMBL" id="CAF4742837.1"/>
    </source>
</evidence>